<dbReference type="InterPro" id="IPR001148">
    <property type="entry name" value="CA_dom"/>
</dbReference>
<dbReference type="SMART" id="SM00060">
    <property type="entry name" value="FN3"/>
    <property type="match status" value="1"/>
</dbReference>
<reference evidence="5" key="2">
    <citation type="submission" date="2004-02" db="EMBL/GenBank/DDBJ databases">
        <authorList>
            <consortium name="Genoscope"/>
            <consortium name="Whitehead Institute Centre for Genome Research"/>
        </authorList>
    </citation>
    <scope>NUCLEOTIDE SEQUENCE</scope>
</reference>
<dbReference type="InterPro" id="IPR036116">
    <property type="entry name" value="FN3_sf"/>
</dbReference>
<feature type="compositionally biased region" description="Acidic residues" evidence="2">
    <location>
        <begin position="435"/>
        <end position="448"/>
    </location>
</feature>
<organism evidence="5">
    <name type="scientific">Tetraodon nigroviridis</name>
    <name type="common">Spotted green pufferfish</name>
    <name type="synonym">Chelonodon nigroviridis</name>
    <dbReference type="NCBI Taxonomy" id="99883"/>
    <lineage>
        <taxon>Eukaryota</taxon>
        <taxon>Metazoa</taxon>
        <taxon>Chordata</taxon>
        <taxon>Craniata</taxon>
        <taxon>Vertebrata</taxon>
        <taxon>Euteleostomi</taxon>
        <taxon>Actinopterygii</taxon>
        <taxon>Neopterygii</taxon>
        <taxon>Teleostei</taxon>
        <taxon>Neoteleostei</taxon>
        <taxon>Acanthomorphata</taxon>
        <taxon>Eupercaria</taxon>
        <taxon>Tetraodontiformes</taxon>
        <taxon>Tetradontoidea</taxon>
        <taxon>Tetraodontidae</taxon>
        <taxon>Tetraodon</taxon>
    </lineage>
</organism>
<dbReference type="InterPro" id="IPR023561">
    <property type="entry name" value="Carbonic_anhydrase_a-class"/>
</dbReference>
<protein>
    <submittedName>
        <fullName evidence="5">(spotted green pufferfish) hypothetical protein</fullName>
    </submittedName>
</protein>
<feature type="non-terminal residue" evidence="5">
    <location>
        <position position="1"/>
    </location>
</feature>
<dbReference type="AlphaFoldDB" id="Q4RZ57"/>
<dbReference type="GO" id="GO:0005886">
    <property type="term" value="C:plasma membrane"/>
    <property type="evidence" value="ECO:0007669"/>
    <property type="project" value="TreeGrafter"/>
</dbReference>
<reference evidence="5" key="1">
    <citation type="journal article" date="2004" name="Nature">
        <title>Genome duplication in the teleost fish Tetraodon nigroviridis reveals the early vertebrate proto-karyotype.</title>
        <authorList>
            <person name="Jaillon O."/>
            <person name="Aury J.-M."/>
            <person name="Brunet F."/>
            <person name="Petit J.-L."/>
            <person name="Stange-Thomann N."/>
            <person name="Mauceli E."/>
            <person name="Bouneau L."/>
            <person name="Fischer C."/>
            <person name="Ozouf-Costaz C."/>
            <person name="Bernot A."/>
            <person name="Nicaud S."/>
            <person name="Jaffe D."/>
            <person name="Fisher S."/>
            <person name="Lutfalla G."/>
            <person name="Dossat C."/>
            <person name="Segurens B."/>
            <person name="Dasilva C."/>
            <person name="Salanoubat M."/>
            <person name="Levy M."/>
            <person name="Boudet N."/>
            <person name="Castellano S."/>
            <person name="Anthouard V."/>
            <person name="Jubin C."/>
            <person name="Castelli V."/>
            <person name="Katinka M."/>
            <person name="Vacherie B."/>
            <person name="Biemont C."/>
            <person name="Skalli Z."/>
            <person name="Cattolico L."/>
            <person name="Poulain J."/>
            <person name="De Berardinis V."/>
            <person name="Cruaud C."/>
            <person name="Duprat S."/>
            <person name="Brottier P."/>
            <person name="Coutanceau J.-P."/>
            <person name="Gouzy J."/>
            <person name="Parra G."/>
            <person name="Lardier G."/>
            <person name="Chapple C."/>
            <person name="McKernan K.J."/>
            <person name="McEwan P."/>
            <person name="Bosak S."/>
            <person name="Kellis M."/>
            <person name="Volff J.-N."/>
            <person name="Guigo R."/>
            <person name="Zody M.C."/>
            <person name="Mesirov J."/>
            <person name="Lindblad-Toh K."/>
            <person name="Birren B."/>
            <person name="Nusbaum C."/>
            <person name="Kahn D."/>
            <person name="Robinson-Rechavi M."/>
            <person name="Laudet V."/>
            <person name="Schachter V."/>
            <person name="Quetier F."/>
            <person name="Saurin W."/>
            <person name="Scarpelli C."/>
            <person name="Wincker P."/>
            <person name="Lander E.S."/>
            <person name="Weissenbach J."/>
            <person name="Roest Crollius H."/>
        </authorList>
    </citation>
    <scope>NUCLEOTIDE SEQUENCE [LARGE SCALE GENOMIC DNA]</scope>
</reference>
<accession>Q4RZ57</accession>
<dbReference type="SMART" id="SM01057">
    <property type="entry name" value="Carb_anhydrase"/>
    <property type="match status" value="1"/>
</dbReference>
<gene>
    <name evidence="5" type="ORF">GSTENG00026645001</name>
</gene>
<evidence type="ECO:0000256" key="1">
    <source>
        <dbReference type="ARBA" id="ARBA00010718"/>
    </source>
</evidence>
<dbReference type="GO" id="GO:0008270">
    <property type="term" value="F:zinc ion binding"/>
    <property type="evidence" value="ECO:0007669"/>
    <property type="project" value="InterPro"/>
</dbReference>
<feature type="compositionally biased region" description="Basic residues" evidence="2">
    <location>
        <begin position="553"/>
        <end position="572"/>
    </location>
</feature>
<evidence type="ECO:0000259" key="3">
    <source>
        <dbReference type="PROSITE" id="PS50853"/>
    </source>
</evidence>
<evidence type="ECO:0000256" key="2">
    <source>
        <dbReference type="SAM" id="MobiDB-lite"/>
    </source>
</evidence>
<dbReference type="PROSITE" id="PS51144">
    <property type="entry name" value="ALPHA_CA_2"/>
    <property type="match status" value="1"/>
</dbReference>
<dbReference type="Pfam" id="PF00041">
    <property type="entry name" value="fn3"/>
    <property type="match status" value="1"/>
</dbReference>
<dbReference type="InterPro" id="IPR003961">
    <property type="entry name" value="FN3_dom"/>
</dbReference>
<evidence type="ECO:0000313" key="5">
    <source>
        <dbReference type="EMBL" id="CAG06325.1"/>
    </source>
</evidence>
<feature type="domain" description="Fibronectin type-III" evidence="3">
    <location>
        <begin position="303"/>
        <end position="402"/>
    </location>
</feature>
<feature type="domain" description="Alpha-carbonic anhydrase" evidence="4">
    <location>
        <begin position="1"/>
        <end position="275"/>
    </location>
</feature>
<feature type="region of interest" description="Disordered" evidence="2">
    <location>
        <begin position="431"/>
        <end position="454"/>
    </location>
</feature>
<dbReference type="Gene3D" id="2.60.40.10">
    <property type="entry name" value="Immunoglobulins"/>
    <property type="match status" value="1"/>
</dbReference>
<dbReference type="SUPFAM" id="SSF49265">
    <property type="entry name" value="Fibronectin type III"/>
    <property type="match status" value="1"/>
</dbReference>
<name>Q4RZ57_TETNG</name>
<dbReference type="InterPro" id="IPR013783">
    <property type="entry name" value="Ig-like_fold"/>
</dbReference>
<evidence type="ECO:0000259" key="4">
    <source>
        <dbReference type="PROSITE" id="PS51144"/>
    </source>
</evidence>
<dbReference type="PANTHER" id="PTHR18952:SF84">
    <property type="entry name" value="CARBONIC ANHYDRASE 14"/>
    <property type="match status" value="1"/>
</dbReference>
<feature type="region of interest" description="Disordered" evidence="2">
    <location>
        <begin position="546"/>
        <end position="572"/>
    </location>
</feature>
<dbReference type="PROSITE" id="PS50853">
    <property type="entry name" value="FN3"/>
    <property type="match status" value="1"/>
</dbReference>
<proteinExistence type="inferred from homology"/>
<dbReference type="SUPFAM" id="SSF51069">
    <property type="entry name" value="Carbonic anhydrase"/>
    <property type="match status" value="1"/>
</dbReference>
<dbReference type="OrthoDB" id="429145at2759"/>
<dbReference type="EMBL" id="CAAE01014965">
    <property type="protein sequence ID" value="CAG06325.1"/>
    <property type="molecule type" value="Genomic_DNA"/>
</dbReference>
<comment type="similarity">
    <text evidence="1">Belongs to the alpha-carbonic anhydrase family.</text>
</comment>
<dbReference type="Gene3D" id="3.10.200.10">
    <property type="entry name" value="Alpha carbonic anhydrase"/>
    <property type="match status" value="1"/>
</dbReference>
<dbReference type="PANTHER" id="PTHR18952">
    <property type="entry name" value="CARBONIC ANHYDRASE"/>
    <property type="match status" value="1"/>
</dbReference>
<dbReference type="GO" id="GO:0004089">
    <property type="term" value="F:carbonate dehydratase activity"/>
    <property type="evidence" value="ECO:0007669"/>
    <property type="project" value="InterPro"/>
</dbReference>
<dbReference type="Pfam" id="PF00194">
    <property type="entry name" value="Carb_anhydrase"/>
    <property type="match status" value="1"/>
</dbReference>
<comment type="caution">
    <text evidence="5">The sequence shown here is derived from an EMBL/GenBank/DDBJ whole genome shotgun (WGS) entry which is preliminary data.</text>
</comment>
<sequence>WSSSGVSGPEEGWALAYPECREKNQSPVNIVDQDAKVSAEYQELTLEGFDIESSNKTSMKNTGKTVAIMLKDDYFIRGAGLPGRFKAEKVEFHWGPQQRFRWLRAQHQRPALPCGEAAPDKTPLLRQMQIYAYNADDFDSLSAALREKRIIAAMAVFFQVWGKDNPAVDPIINGLRGVVHHEKETVLEPFVLKDLLPSSLGSYYRYTGSLTTPPCSKVVEWIVFSRPIYVSYKQLESFYSIFTTEQQDHVKSVEYLRSNFRPIQSLDNRQIFKSAVKDAWLPDLMDGSGGPYGTETSKVCSSAPINMKVQHVNASALVVRWARPEVTYHPPILHFLVSYSWTSHDDSYEETHLTDPRHRLEAVISPVSPDVLYLFRVQAICRNDMRSDFSQSMLFRANTTRIFEGTRIVKTGMVSVTEGNPPSLQVLCISASKDDGDDDDDDDDDDDNSYSRFRCIDPGPSNQKVLSSTADGVSSLLRRHGSDILRFIYLDVFGHSIFFCLHGNGHRPILQRQPSDGGIRTDEHVTGRTGFRRRCHLLLPELGVAQQGPHPEPHHHHPPRRARHRPHLLWDR</sequence>
<dbReference type="InterPro" id="IPR036398">
    <property type="entry name" value="CA_dom_sf"/>
</dbReference>
<dbReference type="CDD" id="cd00063">
    <property type="entry name" value="FN3"/>
    <property type="match status" value="1"/>
</dbReference>
<dbReference type="KEGG" id="tng:GSTEN00026645G001"/>